<evidence type="ECO:0000313" key="5">
    <source>
        <dbReference type="Proteomes" id="UP000029964"/>
    </source>
</evidence>
<dbReference type="InterPro" id="IPR045138">
    <property type="entry name" value="MeCP2/MBD4"/>
</dbReference>
<gene>
    <name evidence="4" type="ORF">ACRE_019470</name>
</gene>
<comment type="caution">
    <text evidence="4">The sequence shown here is derived from an EMBL/GenBank/DDBJ whole genome shotgun (WGS) entry which is preliminary data.</text>
</comment>
<dbReference type="SUPFAM" id="SSF48150">
    <property type="entry name" value="DNA-glycosylase"/>
    <property type="match status" value="1"/>
</dbReference>
<proteinExistence type="predicted"/>
<organism evidence="4 5">
    <name type="scientific">Hapsidospora chrysogenum (strain ATCC 11550 / CBS 779.69 / DSM 880 / IAM 14645 / JCM 23072 / IMI 49137)</name>
    <name type="common">Acremonium chrysogenum</name>
    <dbReference type="NCBI Taxonomy" id="857340"/>
    <lineage>
        <taxon>Eukaryota</taxon>
        <taxon>Fungi</taxon>
        <taxon>Dikarya</taxon>
        <taxon>Ascomycota</taxon>
        <taxon>Pezizomycotina</taxon>
        <taxon>Sordariomycetes</taxon>
        <taxon>Hypocreomycetidae</taxon>
        <taxon>Hypocreales</taxon>
        <taxon>Bionectriaceae</taxon>
        <taxon>Hapsidospora</taxon>
    </lineage>
</organism>
<evidence type="ECO:0000256" key="2">
    <source>
        <dbReference type="ARBA" id="ARBA00023242"/>
    </source>
</evidence>
<dbReference type="OrthoDB" id="10265068at2759"/>
<dbReference type="InterPro" id="IPR011257">
    <property type="entry name" value="DNA_glycosylase"/>
</dbReference>
<dbReference type="HOGENOM" id="CLU_017748_0_0_1"/>
<dbReference type="GO" id="GO:0006281">
    <property type="term" value="P:DNA repair"/>
    <property type="evidence" value="ECO:0007669"/>
    <property type="project" value="InterPro"/>
</dbReference>
<evidence type="ECO:0000313" key="4">
    <source>
        <dbReference type="EMBL" id="KFH47222.1"/>
    </source>
</evidence>
<accession>A0A086TCZ0</accession>
<feature type="compositionally biased region" description="Pro residues" evidence="3">
    <location>
        <begin position="327"/>
        <end position="341"/>
    </location>
</feature>
<dbReference type="GO" id="GO:0005634">
    <property type="term" value="C:nucleus"/>
    <property type="evidence" value="ECO:0007669"/>
    <property type="project" value="UniProtKB-SubCell"/>
</dbReference>
<reference evidence="5" key="1">
    <citation type="journal article" date="2014" name="Genome Announc.">
        <title>Genome sequence and annotation of Acremonium chrysogenum, producer of the beta-lactam antibiotic cephalosporin C.</title>
        <authorList>
            <person name="Terfehr D."/>
            <person name="Dahlmann T.A."/>
            <person name="Specht T."/>
            <person name="Zadra I."/>
            <person name="Kuernsteiner H."/>
            <person name="Kueck U."/>
        </authorList>
    </citation>
    <scope>NUCLEOTIDE SEQUENCE [LARGE SCALE GENOMIC DNA]</scope>
    <source>
        <strain evidence="5">ATCC 11550 / CBS 779.69 / DSM 880 / IAM 14645 / JCM 23072 / IMI 49137</strain>
    </source>
</reference>
<protein>
    <submittedName>
        <fullName evidence="4">Methyl-CpG-binding domain protein-like protein</fullName>
    </submittedName>
</protein>
<dbReference type="GO" id="GO:0003824">
    <property type="term" value="F:catalytic activity"/>
    <property type="evidence" value="ECO:0007669"/>
    <property type="project" value="InterPro"/>
</dbReference>
<dbReference type="PANTHER" id="PTHR15074:SF0">
    <property type="entry name" value="METHYL-CPG-BINDING DOMAIN PROTEIN 4-LIKE PROTEIN"/>
    <property type="match status" value="1"/>
</dbReference>
<feature type="region of interest" description="Disordered" evidence="3">
    <location>
        <begin position="206"/>
        <end position="243"/>
    </location>
</feature>
<comment type="subcellular location">
    <subcellularLocation>
        <location evidence="1">Nucleus</location>
    </subcellularLocation>
</comment>
<feature type="compositionally biased region" description="Polar residues" evidence="3">
    <location>
        <begin position="206"/>
        <end position="218"/>
    </location>
</feature>
<dbReference type="STRING" id="857340.A0A086TCZ0"/>
<evidence type="ECO:0000256" key="3">
    <source>
        <dbReference type="SAM" id="MobiDB-lite"/>
    </source>
</evidence>
<dbReference type="EMBL" id="JPKY01000011">
    <property type="protein sequence ID" value="KFH47222.1"/>
    <property type="molecule type" value="Genomic_DNA"/>
</dbReference>
<keyword evidence="5" id="KW-1185">Reference proteome</keyword>
<keyword evidence="2" id="KW-0539">Nucleus</keyword>
<sequence>MSPSSAGNEPPNDAKQDQWHIGHDLLVPFDANGDDRNFLADIIRSRLAPIDELRQLFRLSLTTGAEDWEALTDCGRSLQTRGTIPNSPSGDGLLKFASRIFQGCQADLPAALRQPWYETDRLIAQLRAGSSTTLPYSNSPCPIQLTSANSAAPPPWHETDELLKGLARQLEHGTSPPVLSCSNQAVPFPRDPWYETDRLIERFKRQTSAALPSSTSGTPDDVQPSTKRNSSPPPPKRRRRSVVRSHYWDHDVQKDDGEGCRISTIFRVVHQAPILGPRRHANFGSRGLEEFPKPEHLHVDFIKTESRGRNVVTAGSRTTVSPYFLPASPPQTPSPKRPPPGTVSCLPFPPLDAESFGLIQEKIAHEPFWLLVAITFLIRTKGTAAIPVFYAVRERFPSPELVADPGNADEILGMIRHLGLSMNRLSFLQKYARAFVDNPPQAGKVYRVKNYDQRDVGRSYHGSIISNPRETSTGMLTPKEDDEDVEAWEIGHMTQGKYALDSWRIFCRDVLLGRADGWNGEGAKEGFQPEWMRVRPDDKELRAYLRWMWMREGWEWDPTTGERTVLRAEMLEAVNEGRVEYDDCGGLRIVDAEPQAG</sequence>
<dbReference type="Gene3D" id="1.10.340.30">
    <property type="entry name" value="Hypothetical protein, domain 2"/>
    <property type="match status" value="1"/>
</dbReference>
<dbReference type="AlphaFoldDB" id="A0A086TCZ0"/>
<dbReference type="GO" id="GO:0003677">
    <property type="term" value="F:DNA binding"/>
    <property type="evidence" value="ECO:0007669"/>
    <property type="project" value="InterPro"/>
</dbReference>
<dbReference type="PANTHER" id="PTHR15074">
    <property type="entry name" value="METHYL-CPG-BINDING PROTEIN"/>
    <property type="match status" value="1"/>
</dbReference>
<dbReference type="Proteomes" id="UP000029964">
    <property type="component" value="Unassembled WGS sequence"/>
</dbReference>
<name>A0A086TCZ0_HAPC1</name>
<feature type="region of interest" description="Disordered" evidence="3">
    <location>
        <begin position="322"/>
        <end position="341"/>
    </location>
</feature>
<evidence type="ECO:0000256" key="1">
    <source>
        <dbReference type="ARBA" id="ARBA00004123"/>
    </source>
</evidence>